<sequence length="199" mass="22813">MLTAPSPLAGNQIQRPKSGRKPLQPRNSSSNLPINNDQSNPKKSNQNWIPISPINDSNKENPHLVNAAPAKIESIDVSLAEELSAIRQKIERLRLDREKTEKMLRQRDSVMETNLKEMVNRGEVQKLLEIEVDRLFRLKELKSSCMRISPLRSLRQKQQNWAIKEDQSQDMNKEEEEGSESKDDNSPVRSASPEIHTEK</sequence>
<comment type="caution">
    <text evidence="2">The sequence shown here is derived from an EMBL/GenBank/DDBJ whole genome shotgun (WGS) entry which is preliminary data.</text>
</comment>
<feature type="compositionally biased region" description="Polar residues" evidence="1">
    <location>
        <begin position="25"/>
        <end position="49"/>
    </location>
</feature>
<name>A0A7J7GMF3_CAMSI</name>
<dbReference type="Proteomes" id="UP000593564">
    <property type="component" value="Unassembled WGS sequence"/>
</dbReference>
<accession>A0A7J7GMF3</accession>
<feature type="region of interest" description="Disordered" evidence="1">
    <location>
        <begin position="156"/>
        <end position="199"/>
    </location>
</feature>
<organism evidence="2 3">
    <name type="scientific">Camellia sinensis</name>
    <name type="common">Tea plant</name>
    <name type="synonym">Thea sinensis</name>
    <dbReference type="NCBI Taxonomy" id="4442"/>
    <lineage>
        <taxon>Eukaryota</taxon>
        <taxon>Viridiplantae</taxon>
        <taxon>Streptophyta</taxon>
        <taxon>Embryophyta</taxon>
        <taxon>Tracheophyta</taxon>
        <taxon>Spermatophyta</taxon>
        <taxon>Magnoliopsida</taxon>
        <taxon>eudicotyledons</taxon>
        <taxon>Gunneridae</taxon>
        <taxon>Pentapetalae</taxon>
        <taxon>asterids</taxon>
        <taxon>Ericales</taxon>
        <taxon>Theaceae</taxon>
        <taxon>Camellia</taxon>
    </lineage>
</organism>
<evidence type="ECO:0000313" key="3">
    <source>
        <dbReference type="Proteomes" id="UP000593564"/>
    </source>
</evidence>
<dbReference type="PANTHER" id="PTHR36790">
    <property type="entry name" value="MYELIN TRANSCRIPTION FACTOR"/>
    <property type="match status" value="1"/>
</dbReference>
<gene>
    <name evidence="2" type="ORF">HYC85_022238</name>
</gene>
<evidence type="ECO:0000256" key="1">
    <source>
        <dbReference type="SAM" id="MobiDB-lite"/>
    </source>
</evidence>
<dbReference type="AlphaFoldDB" id="A0A7J7GMF3"/>
<reference evidence="3" key="1">
    <citation type="journal article" date="2020" name="Nat. Commun.">
        <title>Genome assembly of wild tea tree DASZ reveals pedigree and selection history of tea varieties.</title>
        <authorList>
            <person name="Zhang W."/>
            <person name="Zhang Y."/>
            <person name="Qiu H."/>
            <person name="Guo Y."/>
            <person name="Wan H."/>
            <person name="Zhang X."/>
            <person name="Scossa F."/>
            <person name="Alseekh S."/>
            <person name="Zhang Q."/>
            <person name="Wang P."/>
            <person name="Xu L."/>
            <person name="Schmidt M.H."/>
            <person name="Jia X."/>
            <person name="Li D."/>
            <person name="Zhu A."/>
            <person name="Guo F."/>
            <person name="Chen W."/>
            <person name="Ni D."/>
            <person name="Usadel B."/>
            <person name="Fernie A.R."/>
            <person name="Wen W."/>
        </authorList>
    </citation>
    <scope>NUCLEOTIDE SEQUENCE [LARGE SCALE GENOMIC DNA]</scope>
    <source>
        <strain evidence="3">cv. G240</strain>
    </source>
</reference>
<evidence type="ECO:0000313" key="2">
    <source>
        <dbReference type="EMBL" id="KAF5941071.1"/>
    </source>
</evidence>
<feature type="region of interest" description="Disordered" evidence="1">
    <location>
        <begin position="1"/>
        <end position="61"/>
    </location>
</feature>
<proteinExistence type="predicted"/>
<reference evidence="2 3" key="2">
    <citation type="submission" date="2020-07" db="EMBL/GenBank/DDBJ databases">
        <title>Genome assembly of wild tea tree DASZ reveals pedigree and selection history of tea varieties.</title>
        <authorList>
            <person name="Zhang W."/>
        </authorList>
    </citation>
    <scope>NUCLEOTIDE SEQUENCE [LARGE SCALE GENOMIC DNA]</scope>
    <source>
        <strain evidence="3">cv. G240</strain>
        <tissue evidence="2">Leaf</tissue>
    </source>
</reference>
<dbReference type="EMBL" id="JACBKZ010000010">
    <property type="protein sequence ID" value="KAF5941071.1"/>
    <property type="molecule type" value="Genomic_DNA"/>
</dbReference>
<keyword evidence="3" id="KW-1185">Reference proteome</keyword>
<protein>
    <submittedName>
        <fullName evidence="2">Uncharacterized protein</fullName>
    </submittedName>
</protein>
<dbReference type="PANTHER" id="PTHR36790:SF1">
    <property type="entry name" value="MYELIN TRANSCRIPTION FACTOR"/>
    <property type="match status" value="1"/>
</dbReference>